<feature type="region of interest" description="Disordered" evidence="1">
    <location>
        <begin position="127"/>
        <end position="177"/>
    </location>
</feature>
<evidence type="ECO:0000313" key="3">
    <source>
        <dbReference type="Proteomes" id="UP000807469"/>
    </source>
</evidence>
<accession>A0A9P5YV80</accession>
<gene>
    <name evidence="2" type="ORF">BDN70DRAFT_884778</name>
</gene>
<comment type="caution">
    <text evidence="2">The sequence shown here is derived from an EMBL/GenBank/DDBJ whole genome shotgun (WGS) entry which is preliminary data.</text>
</comment>
<organism evidence="2 3">
    <name type="scientific">Pholiota conissans</name>
    <dbReference type="NCBI Taxonomy" id="109636"/>
    <lineage>
        <taxon>Eukaryota</taxon>
        <taxon>Fungi</taxon>
        <taxon>Dikarya</taxon>
        <taxon>Basidiomycota</taxon>
        <taxon>Agaricomycotina</taxon>
        <taxon>Agaricomycetes</taxon>
        <taxon>Agaricomycetidae</taxon>
        <taxon>Agaricales</taxon>
        <taxon>Agaricineae</taxon>
        <taxon>Strophariaceae</taxon>
        <taxon>Pholiota</taxon>
    </lineage>
</organism>
<feature type="region of interest" description="Disordered" evidence="1">
    <location>
        <begin position="284"/>
        <end position="434"/>
    </location>
</feature>
<feature type="compositionally biased region" description="Basic residues" evidence="1">
    <location>
        <begin position="386"/>
        <end position="396"/>
    </location>
</feature>
<feature type="compositionally biased region" description="Basic and acidic residues" evidence="1">
    <location>
        <begin position="89"/>
        <end position="100"/>
    </location>
</feature>
<feature type="region of interest" description="Disordered" evidence="1">
    <location>
        <begin position="463"/>
        <end position="495"/>
    </location>
</feature>
<dbReference type="EMBL" id="MU155377">
    <property type="protein sequence ID" value="KAF9474470.1"/>
    <property type="molecule type" value="Genomic_DNA"/>
</dbReference>
<proteinExistence type="predicted"/>
<dbReference type="Proteomes" id="UP000807469">
    <property type="component" value="Unassembled WGS sequence"/>
</dbReference>
<dbReference type="AlphaFoldDB" id="A0A9P5YV80"/>
<name>A0A9P5YV80_9AGAR</name>
<dbReference type="OrthoDB" id="3258416at2759"/>
<feature type="region of interest" description="Disordered" evidence="1">
    <location>
        <begin position="580"/>
        <end position="624"/>
    </location>
</feature>
<sequence length="652" mass="71209">MAPLPSRKVLESMKRIDIQRICKDYGVRANLKTEALIDLLLDTQSAPPSQPMRRSVSTRQPSKAGPSRVSSMVVHDIDAADEEEDQDENNTHPDDTKEEAPPTPVPSMVPALRTRKAKELQTHLGVGKPQIAGGHGPRAITRSSGSFKSRALKASRSIKPTEATIEEEPEPPSIPAPVINAEAYRPETRLPSNFPGTLPSDGSSASSANIRKMVEDAMRPLEEQIRLLKLEMTQIHAIKSEVATLRTEISEVRKIQDVAKGEFTNMRDLSTAVATLREDLKQLRDGSQENQTPPQPSTPKAQFIQPHDPPLGFGMPSAFTVLGPAPSPTRSKSGIKTKTTTLIPPHPREPESILGKRHRESSASNITGIVEEEQDDGSLGNELTKRVMRPSKKKARIERNEDESVQGRSSRQASSYTPDDELKEGEASDANSMHAFTVYRGTDEAMDYVDPPPPTNHLPDFFRSDSPPPLPPATHIHIPRPRSRAGVPTSSANAAENQPQTQAFNFGYLPMSSTPQDAIYMPSFPYPEPRSPTPSGSGLAPFMGRQDDRLDPFRSFGFPSPIRPTRNYGALIQDDRGVNPAALTQGSSSKQREPSATTDTRVPLSSDSAPLGGEPPLTSKRTMYGTELEGDTRFGDFGLEGMATSYWASGKF</sequence>
<feature type="compositionally biased region" description="Acidic residues" evidence="1">
    <location>
        <begin position="79"/>
        <end position="88"/>
    </location>
</feature>
<feature type="compositionally biased region" description="Polar residues" evidence="1">
    <location>
        <begin position="582"/>
        <end position="608"/>
    </location>
</feature>
<evidence type="ECO:0000313" key="2">
    <source>
        <dbReference type="EMBL" id="KAF9474470.1"/>
    </source>
</evidence>
<feature type="region of interest" description="Disordered" evidence="1">
    <location>
        <begin position="44"/>
        <end position="109"/>
    </location>
</feature>
<keyword evidence="3" id="KW-1185">Reference proteome</keyword>
<evidence type="ECO:0000256" key="1">
    <source>
        <dbReference type="SAM" id="MobiDB-lite"/>
    </source>
</evidence>
<feature type="compositionally biased region" description="Polar residues" evidence="1">
    <location>
        <begin position="406"/>
        <end position="417"/>
    </location>
</feature>
<feature type="compositionally biased region" description="Polar residues" evidence="1">
    <location>
        <begin position="328"/>
        <end position="342"/>
    </location>
</feature>
<reference evidence="2" key="1">
    <citation type="submission" date="2020-11" db="EMBL/GenBank/DDBJ databases">
        <authorList>
            <consortium name="DOE Joint Genome Institute"/>
            <person name="Ahrendt S."/>
            <person name="Riley R."/>
            <person name="Andreopoulos W."/>
            <person name="Labutti K."/>
            <person name="Pangilinan J."/>
            <person name="Ruiz-Duenas F.J."/>
            <person name="Barrasa J.M."/>
            <person name="Sanchez-Garcia M."/>
            <person name="Camarero S."/>
            <person name="Miyauchi S."/>
            <person name="Serrano A."/>
            <person name="Linde D."/>
            <person name="Babiker R."/>
            <person name="Drula E."/>
            <person name="Ayuso-Fernandez I."/>
            <person name="Pacheco R."/>
            <person name="Padilla G."/>
            <person name="Ferreira P."/>
            <person name="Barriuso J."/>
            <person name="Kellner H."/>
            <person name="Castanera R."/>
            <person name="Alfaro M."/>
            <person name="Ramirez L."/>
            <person name="Pisabarro A.G."/>
            <person name="Kuo A."/>
            <person name="Tritt A."/>
            <person name="Lipzen A."/>
            <person name="He G."/>
            <person name="Yan M."/>
            <person name="Ng V."/>
            <person name="Cullen D."/>
            <person name="Martin F."/>
            <person name="Rosso M.-N."/>
            <person name="Henrissat B."/>
            <person name="Hibbett D."/>
            <person name="Martinez A.T."/>
            <person name="Grigoriev I.V."/>
        </authorList>
    </citation>
    <scope>NUCLEOTIDE SEQUENCE</scope>
    <source>
        <strain evidence="2">CIRM-BRFM 674</strain>
    </source>
</reference>
<protein>
    <submittedName>
        <fullName evidence="2">Uncharacterized protein</fullName>
    </submittedName>
</protein>